<dbReference type="PANTHER" id="PTHR20941:SF1">
    <property type="entry name" value="FOLIC ACID SYNTHESIS PROTEIN FOL1"/>
    <property type="match status" value="1"/>
</dbReference>
<evidence type="ECO:0000256" key="7">
    <source>
        <dbReference type="ARBA" id="ARBA00022679"/>
    </source>
</evidence>
<dbReference type="InterPro" id="IPR045031">
    <property type="entry name" value="DHP_synth-like"/>
</dbReference>
<evidence type="ECO:0000313" key="14">
    <source>
        <dbReference type="Proteomes" id="UP000603640"/>
    </source>
</evidence>
<reference evidence="13" key="1">
    <citation type="submission" date="2020-08" db="EMBL/GenBank/DDBJ databases">
        <title>Pontibacter sp. SD6 16S ribosomal RNA gene Genome sequencing and assembly.</title>
        <authorList>
            <person name="Kang M."/>
        </authorList>
    </citation>
    <scope>NUCLEOTIDE SEQUENCE</scope>
    <source>
        <strain evidence="13">SD6</strain>
    </source>
</reference>
<evidence type="ECO:0000256" key="1">
    <source>
        <dbReference type="ARBA" id="ARBA00000012"/>
    </source>
</evidence>
<organism evidence="13 14">
    <name type="scientific">Pontibacter cellulosilyticus</name>
    <dbReference type="NCBI Taxonomy" id="1720253"/>
    <lineage>
        <taxon>Bacteria</taxon>
        <taxon>Pseudomonadati</taxon>
        <taxon>Bacteroidota</taxon>
        <taxon>Cytophagia</taxon>
        <taxon>Cytophagales</taxon>
        <taxon>Hymenobacteraceae</taxon>
        <taxon>Pontibacter</taxon>
    </lineage>
</organism>
<dbReference type="GO" id="GO:0005829">
    <property type="term" value="C:cytosol"/>
    <property type="evidence" value="ECO:0007669"/>
    <property type="project" value="TreeGrafter"/>
</dbReference>
<dbReference type="PANTHER" id="PTHR20941">
    <property type="entry name" value="FOLATE SYNTHESIS PROTEINS"/>
    <property type="match status" value="1"/>
</dbReference>
<dbReference type="GO" id="GO:0046654">
    <property type="term" value="P:tetrahydrofolate biosynthetic process"/>
    <property type="evidence" value="ECO:0007669"/>
    <property type="project" value="TreeGrafter"/>
</dbReference>
<dbReference type="EC" id="2.5.1.15" evidence="5"/>
<dbReference type="SUPFAM" id="SSF51717">
    <property type="entry name" value="Dihydropteroate synthetase-like"/>
    <property type="match status" value="1"/>
</dbReference>
<evidence type="ECO:0000256" key="9">
    <source>
        <dbReference type="ARBA" id="ARBA00022842"/>
    </source>
</evidence>
<evidence type="ECO:0000256" key="8">
    <source>
        <dbReference type="ARBA" id="ARBA00022723"/>
    </source>
</evidence>
<dbReference type="InterPro" id="IPR000489">
    <property type="entry name" value="Pterin-binding_dom"/>
</dbReference>
<evidence type="ECO:0000256" key="5">
    <source>
        <dbReference type="ARBA" id="ARBA00012458"/>
    </source>
</evidence>
<evidence type="ECO:0000313" key="13">
    <source>
        <dbReference type="EMBL" id="MBC5994868.1"/>
    </source>
</evidence>
<evidence type="ECO:0000259" key="12">
    <source>
        <dbReference type="PROSITE" id="PS50972"/>
    </source>
</evidence>
<evidence type="ECO:0000256" key="2">
    <source>
        <dbReference type="ARBA" id="ARBA00001946"/>
    </source>
</evidence>
<dbReference type="Pfam" id="PF00809">
    <property type="entry name" value="Pterin_bind"/>
    <property type="match status" value="1"/>
</dbReference>
<gene>
    <name evidence="13" type="primary">folP</name>
    <name evidence="13" type="ORF">H8S84_18635</name>
</gene>
<dbReference type="GO" id="GO:0046656">
    <property type="term" value="P:folic acid biosynthetic process"/>
    <property type="evidence" value="ECO:0007669"/>
    <property type="project" value="UniProtKB-KW"/>
</dbReference>
<evidence type="ECO:0000256" key="10">
    <source>
        <dbReference type="ARBA" id="ARBA00022909"/>
    </source>
</evidence>
<feature type="domain" description="Pterin-binding" evidence="12">
    <location>
        <begin position="29"/>
        <end position="281"/>
    </location>
</feature>
<comment type="similarity">
    <text evidence="4">Belongs to the DHPS family.</text>
</comment>
<dbReference type="InterPro" id="IPR011005">
    <property type="entry name" value="Dihydropteroate_synth-like_sf"/>
</dbReference>
<comment type="pathway">
    <text evidence="3">Cofactor biosynthesis; tetrahydrofolate biosynthesis; 7,8-dihydrofolate from 2-amino-4-hydroxy-6-hydroxymethyl-7,8-dihydropteridine diphosphate and 4-aminobenzoate: step 1/2.</text>
</comment>
<dbReference type="Proteomes" id="UP000603640">
    <property type="component" value="Unassembled WGS sequence"/>
</dbReference>
<dbReference type="Gene3D" id="3.20.20.20">
    <property type="entry name" value="Dihydropteroate synthase-like"/>
    <property type="match status" value="1"/>
</dbReference>
<evidence type="ECO:0000256" key="4">
    <source>
        <dbReference type="ARBA" id="ARBA00009503"/>
    </source>
</evidence>
<dbReference type="PROSITE" id="PS00793">
    <property type="entry name" value="DHPS_2"/>
    <property type="match status" value="1"/>
</dbReference>
<dbReference type="PROSITE" id="PS50972">
    <property type="entry name" value="PTERIN_BINDING"/>
    <property type="match status" value="1"/>
</dbReference>
<proteinExistence type="inferred from homology"/>
<keyword evidence="10" id="KW-0289">Folate biosynthesis</keyword>
<accession>A0A923SKH1</accession>
<comment type="cofactor">
    <cofactor evidence="2">
        <name>Mg(2+)</name>
        <dbReference type="ChEBI" id="CHEBI:18420"/>
    </cofactor>
</comment>
<dbReference type="InterPro" id="IPR006390">
    <property type="entry name" value="DHP_synth_dom"/>
</dbReference>
<comment type="caution">
    <text evidence="13">The sequence shown here is derived from an EMBL/GenBank/DDBJ whole genome shotgun (WGS) entry which is preliminary data.</text>
</comment>
<dbReference type="AlphaFoldDB" id="A0A923SKH1"/>
<dbReference type="NCBIfam" id="TIGR01496">
    <property type="entry name" value="DHPS"/>
    <property type="match status" value="1"/>
</dbReference>
<dbReference type="EMBL" id="JACRVF010000007">
    <property type="protein sequence ID" value="MBC5994868.1"/>
    <property type="molecule type" value="Genomic_DNA"/>
</dbReference>
<sequence length="288" mass="31331">MPPLDSKDKLFHKKSTLNCRGNILSLSTPQVMGILNLTPDSFYAGSRLSSTQEAVKRAEAMLAEGANILDIGGYSSRPGATDISEQEEIDRVVPAIEAIHAAFPEAILSIDTFRAKVAEAAVNAGASIINDISGGNLDEAMFETVAKLQVPYILMHMRGTPQTMTTLAKYEDVVLEVIDELQAQVAKLNQLGVKDIILDPGFGFAKTIEHNFELLRRLDELRILGLPILTGMSRKSMVYKALGIDQADALTGTIAVNTIALMHGADILRVHDVKETKQTVQLYTKTLL</sequence>
<keyword evidence="9" id="KW-0460">Magnesium</keyword>
<dbReference type="GO" id="GO:0046872">
    <property type="term" value="F:metal ion binding"/>
    <property type="evidence" value="ECO:0007669"/>
    <property type="project" value="UniProtKB-KW"/>
</dbReference>
<name>A0A923SKH1_9BACT</name>
<protein>
    <recommendedName>
        <fullName evidence="6">Dihydropteroate synthase</fullName>
        <ecNumber evidence="5">2.5.1.15</ecNumber>
    </recommendedName>
    <alternativeName>
        <fullName evidence="11">Dihydropteroate pyrophosphorylase</fullName>
    </alternativeName>
</protein>
<keyword evidence="7 13" id="KW-0808">Transferase</keyword>
<keyword evidence="8" id="KW-0479">Metal-binding</keyword>
<dbReference type="CDD" id="cd00739">
    <property type="entry name" value="DHPS"/>
    <property type="match status" value="1"/>
</dbReference>
<dbReference type="GO" id="GO:0004156">
    <property type="term" value="F:dihydropteroate synthase activity"/>
    <property type="evidence" value="ECO:0007669"/>
    <property type="project" value="UniProtKB-EC"/>
</dbReference>
<evidence type="ECO:0000256" key="3">
    <source>
        <dbReference type="ARBA" id="ARBA00004763"/>
    </source>
</evidence>
<comment type="catalytic activity">
    <reaction evidence="1">
        <text>(7,8-dihydropterin-6-yl)methyl diphosphate + 4-aminobenzoate = 7,8-dihydropteroate + diphosphate</text>
        <dbReference type="Rhea" id="RHEA:19949"/>
        <dbReference type="ChEBI" id="CHEBI:17836"/>
        <dbReference type="ChEBI" id="CHEBI:17839"/>
        <dbReference type="ChEBI" id="CHEBI:33019"/>
        <dbReference type="ChEBI" id="CHEBI:72950"/>
        <dbReference type="EC" id="2.5.1.15"/>
    </reaction>
</comment>
<evidence type="ECO:0000256" key="11">
    <source>
        <dbReference type="ARBA" id="ARBA00030193"/>
    </source>
</evidence>
<evidence type="ECO:0000256" key="6">
    <source>
        <dbReference type="ARBA" id="ARBA00016919"/>
    </source>
</evidence>
<dbReference type="FunFam" id="3.20.20.20:FF:000006">
    <property type="entry name" value="Dihydropteroate synthase"/>
    <property type="match status" value="1"/>
</dbReference>
<keyword evidence="14" id="KW-1185">Reference proteome</keyword>